<name>A0ABT9DYK3_9PROT</name>
<evidence type="ECO:0000313" key="3">
    <source>
        <dbReference type="Proteomes" id="UP001243009"/>
    </source>
</evidence>
<dbReference type="EMBL" id="JAUTWS010000009">
    <property type="protein sequence ID" value="MDO9708964.1"/>
    <property type="molecule type" value="Genomic_DNA"/>
</dbReference>
<keyword evidence="1" id="KW-0472">Membrane</keyword>
<keyword evidence="1" id="KW-1133">Transmembrane helix</keyword>
<sequence>MRAVARGGDLRRGASLGLWLLLMVAWAAGLALGAVQASSLLREPAPPAELAAAGLWLAMGGLAWIAALHLGWQRYRRGPERPG</sequence>
<organism evidence="2 3">
    <name type="scientific">Paracraurococcus lichenis</name>
    <dbReference type="NCBI Taxonomy" id="3064888"/>
    <lineage>
        <taxon>Bacteria</taxon>
        <taxon>Pseudomonadati</taxon>
        <taxon>Pseudomonadota</taxon>
        <taxon>Alphaproteobacteria</taxon>
        <taxon>Acetobacterales</taxon>
        <taxon>Roseomonadaceae</taxon>
        <taxon>Paracraurococcus</taxon>
    </lineage>
</organism>
<evidence type="ECO:0000313" key="2">
    <source>
        <dbReference type="EMBL" id="MDO9708964.1"/>
    </source>
</evidence>
<evidence type="ECO:0000256" key="1">
    <source>
        <dbReference type="SAM" id="Phobius"/>
    </source>
</evidence>
<feature type="transmembrane region" description="Helical" evidence="1">
    <location>
        <begin position="53"/>
        <end position="72"/>
    </location>
</feature>
<gene>
    <name evidence="2" type="ORF">Q7A36_11480</name>
</gene>
<keyword evidence="1" id="KW-0812">Transmembrane</keyword>
<protein>
    <submittedName>
        <fullName evidence="2">Uncharacterized protein</fullName>
    </submittedName>
</protein>
<dbReference type="RefSeq" id="WP_305103830.1">
    <property type="nucleotide sequence ID" value="NZ_JAUTWS010000009.1"/>
</dbReference>
<comment type="caution">
    <text evidence="2">The sequence shown here is derived from an EMBL/GenBank/DDBJ whole genome shotgun (WGS) entry which is preliminary data.</text>
</comment>
<accession>A0ABT9DYK3</accession>
<proteinExistence type="predicted"/>
<dbReference type="Proteomes" id="UP001243009">
    <property type="component" value="Unassembled WGS sequence"/>
</dbReference>
<keyword evidence="3" id="KW-1185">Reference proteome</keyword>
<reference evidence="2 3" key="1">
    <citation type="submission" date="2023-08" db="EMBL/GenBank/DDBJ databases">
        <title>The draft genome sequence of Paracraurococcus sp. LOR1-02.</title>
        <authorList>
            <person name="Kingkaew E."/>
            <person name="Tanasupawat S."/>
        </authorList>
    </citation>
    <scope>NUCLEOTIDE SEQUENCE [LARGE SCALE GENOMIC DNA]</scope>
    <source>
        <strain evidence="2 3">LOR1-02</strain>
    </source>
</reference>